<dbReference type="PANTHER" id="PTHR10039">
    <property type="entry name" value="AMELOGENIN"/>
    <property type="match status" value="1"/>
</dbReference>
<dbReference type="Gene3D" id="3.40.50.300">
    <property type="entry name" value="P-loop containing nucleotide triphosphate hydrolases"/>
    <property type="match status" value="1"/>
</dbReference>
<dbReference type="InterPro" id="IPR027417">
    <property type="entry name" value="P-loop_NTPase"/>
</dbReference>
<dbReference type="RefSeq" id="XP_040662482.1">
    <property type="nucleotide sequence ID" value="XM_040809742.1"/>
</dbReference>
<dbReference type="InterPro" id="IPR056884">
    <property type="entry name" value="NPHP3-like_N"/>
</dbReference>
<evidence type="ECO:0000259" key="3">
    <source>
        <dbReference type="Pfam" id="PF24883"/>
    </source>
</evidence>
<keyword evidence="1" id="KW-0677">Repeat</keyword>
<dbReference type="SUPFAM" id="SSF52540">
    <property type="entry name" value="P-loop containing nucleoside triphosphate hydrolases"/>
    <property type="match status" value="1"/>
</dbReference>
<reference evidence="5" key="1">
    <citation type="journal article" date="2017" name="Genome Biol.">
        <title>Comparative genomics reveals high biological diversity and specific adaptations in the industrially and medically important fungal genus Aspergillus.</title>
        <authorList>
            <person name="de Vries R.P."/>
            <person name="Riley R."/>
            <person name="Wiebenga A."/>
            <person name="Aguilar-Osorio G."/>
            <person name="Amillis S."/>
            <person name="Uchima C.A."/>
            <person name="Anderluh G."/>
            <person name="Asadollahi M."/>
            <person name="Askin M."/>
            <person name="Barry K."/>
            <person name="Battaglia E."/>
            <person name="Bayram O."/>
            <person name="Benocci T."/>
            <person name="Braus-Stromeyer S.A."/>
            <person name="Caldana C."/>
            <person name="Canovas D."/>
            <person name="Cerqueira G.C."/>
            <person name="Chen F."/>
            <person name="Chen W."/>
            <person name="Choi C."/>
            <person name="Clum A."/>
            <person name="Dos Santos R.A."/>
            <person name="Damasio A.R."/>
            <person name="Diallinas G."/>
            <person name="Emri T."/>
            <person name="Fekete E."/>
            <person name="Flipphi M."/>
            <person name="Freyberg S."/>
            <person name="Gallo A."/>
            <person name="Gournas C."/>
            <person name="Habgood R."/>
            <person name="Hainaut M."/>
            <person name="Harispe M.L."/>
            <person name="Henrissat B."/>
            <person name="Hilden K.S."/>
            <person name="Hope R."/>
            <person name="Hossain A."/>
            <person name="Karabika E."/>
            <person name="Karaffa L."/>
            <person name="Karanyi Z."/>
            <person name="Krasevec N."/>
            <person name="Kuo A."/>
            <person name="Kusch H."/>
            <person name="LaButti K."/>
            <person name="Lagendijk E.L."/>
            <person name="Lapidus A."/>
            <person name="Levasseur A."/>
            <person name="Lindquist E."/>
            <person name="Lipzen A."/>
            <person name="Logrieco A.F."/>
            <person name="MacCabe A."/>
            <person name="Maekelae M.R."/>
            <person name="Malavazi I."/>
            <person name="Melin P."/>
            <person name="Meyer V."/>
            <person name="Mielnichuk N."/>
            <person name="Miskei M."/>
            <person name="Molnar A.P."/>
            <person name="Mule G."/>
            <person name="Ngan C.Y."/>
            <person name="Orejas M."/>
            <person name="Orosz E."/>
            <person name="Ouedraogo J.P."/>
            <person name="Overkamp K.M."/>
            <person name="Park H.-S."/>
            <person name="Perrone G."/>
            <person name="Piumi F."/>
            <person name="Punt P.J."/>
            <person name="Ram A.F."/>
            <person name="Ramon A."/>
            <person name="Rauscher S."/>
            <person name="Record E."/>
            <person name="Riano-Pachon D.M."/>
            <person name="Robert V."/>
            <person name="Roehrig J."/>
            <person name="Ruller R."/>
            <person name="Salamov A."/>
            <person name="Salih N.S."/>
            <person name="Samson R.A."/>
            <person name="Sandor E."/>
            <person name="Sanguinetti M."/>
            <person name="Schuetze T."/>
            <person name="Sepcic K."/>
            <person name="Shelest E."/>
            <person name="Sherlock G."/>
            <person name="Sophianopoulou V."/>
            <person name="Squina F.M."/>
            <person name="Sun H."/>
            <person name="Susca A."/>
            <person name="Todd R.B."/>
            <person name="Tsang A."/>
            <person name="Unkles S.E."/>
            <person name="van de Wiele N."/>
            <person name="van Rossen-Uffink D."/>
            <person name="Oliveira J.V."/>
            <person name="Vesth T.C."/>
            <person name="Visser J."/>
            <person name="Yu J.-H."/>
            <person name="Zhou M."/>
            <person name="Andersen M.R."/>
            <person name="Archer D.B."/>
            <person name="Baker S.E."/>
            <person name="Benoit I."/>
            <person name="Brakhage A.A."/>
            <person name="Braus G.H."/>
            <person name="Fischer R."/>
            <person name="Frisvad J.C."/>
            <person name="Goldman G.H."/>
            <person name="Houbraken J."/>
            <person name="Oakley B."/>
            <person name="Pocsi I."/>
            <person name="Scazzocchio C."/>
            <person name="Seiboth B."/>
            <person name="vanKuyk P.A."/>
            <person name="Wortman J."/>
            <person name="Dyer P.S."/>
            <person name="Grigoriev I.V."/>
        </authorList>
    </citation>
    <scope>NUCLEOTIDE SEQUENCE [LARGE SCALE GENOMIC DNA]</scope>
    <source>
        <strain evidence="5">CBS 583.65</strain>
    </source>
</reference>
<dbReference type="Pfam" id="PF22939">
    <property type="entry name" value="WHD_GPIID"/>
    <property type="match status" value="1"/>
</dbReference>
<gene>
    <name evidence="4" type="ORF">ASPVEDRAFT_251254</name>
</gene>
<evidence type="ECO:0008006" key="6">
    <source>
        <dbReference type="Google" id="ProtNLM"/>
    </source>
</evidence>
<dbReference type="OrthoDB" id="4502989at2759"/>
<accession>A0A1L9P5D9</accession>
<sequence length="502" mass="56585">MLANVTLVSVQQLKEDIGQQHKAVMNHLEGREALTSREAVLTSLWSRDFDRKQKHVFSQRKEGTGQWLLECAEFKSWLRGVSCQTLWCYGIPGGGKTVLTSIAVNHVSEATEGLNVAIAYIYCDYKDETTHSEFELLASIARQVASHYAQIPAAVIQFRDRNAEKKRNPTSDEWLALIEELSRPFTKTYIFIDALDECPEQNRDALLRYLKDLEDSALLFLTSRPIDFPVEFSQIHRVEIIASTSDIESYLATEIQSRSRLSRLITRDPSLEADIIKCIIANAAGMFLLAYLQVDALSKFNNVRQLRKAMSSLPSDLAGYYGDAINRIESQGEPDAYNVKRAISFIFCARRPLTVDELCHALAVEEEDTELDDDALPAHEILVGASAGLLRVDRKSQVIGLAHHTLQEYLELHPAALPPHPESDFAKACLTYLSFDVFATGPTRDGEALVRRLRKYQFLDYASHYWGYHLRSQSPELTVWAFTRRSILGLTKSPCHCPANGS</sequence>
<dbReference type="VEuPathDB" id="FungiDB:ASPVEDRAFT_251254"/>
<dbReference type="Proteomes" id="UP000184073">
    <property type="component" value="Unassembled WGS sequence"/>
</dbReference>
<evidence type="ECO:0000313" key="5">
    <source>
        <dbReference type="Proteomes" id="UP000184073"/>
    </source>
</evidence>
<dbReference type="STRING" id="1036611.A0A1L9P5D9"/>
<dbReference type="PANTHER" id="PTHR10039:SF15">
    <property type="entry name" value="NACHT DOMAIN-CONTAINING PROTEIN"/>
    <property type="match status" value="1"/>
</dbReference>
<evidence type="ECO:0000256" key="1">
    <source>
        <dbReference type="ARBA" id="ARBA00022737"/>
    </source>
</evidence>
<dbReference type="InterPro" id="IPR054471">
    <property type="entry name" value="GPIID_WHD"/>
</dbReference>
<feature type="domain" description="Nephrocystin 3-like N-terminal" evidence="3">
    <location>
        <begin position="63"/>
        <end position="224"/>
    </location>
</feature>
<keyword evidence="5" id="KW-1185">Reference proteome</keyword>
<dbReference type="AlphaFoldDB" id="A0A1L9P5D9"/>
<name>A0A1L9P5D9_ASPVE</name>
<feature type="domain" description="GPI inositol-deacylase winged helix" evidence="2">
    <location>
        <begin position="339"/>
        <end position="412"/>
    </location>
</feature>
<protein>
    <recommendedName>
        <fullName evidence="6">NACHT domain-containing protein</fullName>
    </recommendedName>
</protein>
<proteinExistence type="predicted"/>
<evidence type="ECO:0000313" key="4">
    <source>
        <dbReference type="EMBL" id="OJI96719.1"/>
    </source>
</evidence>
<organism evidence="4 5">
    <name type="scientific">Aspergillus versicolor CBS 583.65</name>
    <dbReference type="NCBI Taxonomy" id="1036611"/>
    <lineage>
        <taxon>Eukaryota</taxon>
        <taxon>Fungi</taxon>
        <taxon>Dikarya</taxon>
        <taxon>Ascomycota</taxon>
        <taxon>Pezizomycotina</taxon>
        <taxon>Eurotiomycetes</taxon>
        <taxon>Eurotiomycetidae</taxon>
        <taxon>Eurotiales</taxon>
        <taxon>Aspergillaceae</taxon>
        <taxon>Aspergillus</taxon>
        <taxon>Aspergillus subgen. Nidulantes</taxon>
    </lineage>
</organism>
<dbReference type="GeneID" id="63725253"/>
<dbReference type="Pfam" id="PF24883">
    <property type="entry name" value="NPHP3_N"/>
    <property type="match status" value="1"/>
</dbReference>
<evidence type="ECO:0000259" key="2">
    <source>
        <dbReference type="Pfam" id="PF22939"/>
    </source>
</evidence>
<dbReference type="EMBL" id="KV878125">
    <property type="protein sequence ID" value="OJI96719.1"/>
    <property type="molecule type" value="Genomic_DNA"/>
</dbReference>